<protein>
    <submittedName>
        <fullName evidence="1">4685_t:CDS:1</fullName>
    </submittedName>
</protein>
<comment type="caution">
    <text evidence="1">The sequence shown here is derived from an EMBL/GenBank/DDBJ whole genome shotgun (WGS) entry which is preliminary data.</text>
</comment>
<sequence>LLKNYTTSSSYFREDEKLAFGFVSSYYLFSDIALIKLEIS</sequence>
<name>A0ACA9RAP8_9GLOM</name>
<keyword evidence="2" id="KW-1185">Reference proteome</keyword>
<feature type="non-terminal residue" evidence="1">
    <location>
        <position position="1"/>
    </location>
</feature>
<reference evidence="1" key="1">
    <citation type="submission" date="2021-06" db="EMBL/GenBank/DDBJ databases">
        <authorList>
            <person name="Kallberg Y."/>
            <person name="Tangrot J."/>
            <person name="Rosling A."/>
        </authorList>
    </citation>
    <scope>NUCLEOTIDE SEQUENCE</scope>
    <source>
        <strain evidence="1">28 12/20/2015</strain>
    </source>
</reference>
<evidence type="ECO:0000313" key="1">
    <source>
        <dbReference type="EMBL" id="CAG8784746.1"/>
    </source>
</evidence>
<dbReference type="Proteomes" id="UP000789366">
    <property type="component" value="Unassembled WGS sequence"/>
</dbReference>
<evidence type="ECO:0000313" key="2">
    <source>
        <dbReference type="Proteomes" id="UP000789366"/>
    </source>
</evidence>
<gene>
    <name evidence="1" type="ORF">SPELUC_LOCUS16686</name>
</gene>
<accession>A0ACA9RAP8</accession>
<dbReference type="EMBL" id="CAJVPW010063478">
    <property type="protein sequence ID" value="CAG8784746.1"/>
    <property type="molecule type" value="Genomic_DNA"/>
</dbReference>
<proteinExistence type="predicted"/>
<organism evidence="1 2">
    <name type="scientific">Cetraspora pellucida</name>
    <dbReference type="NCBI Taxonomy" id="1433469"/>
    <lineage>
        <taxon>Eukaryota</taxon>
        <taxon>Fungi</taxon>
        <taxon>Fungi incertae sedis</taxon>
        <taxon>Mucoromycota</taxon>
        <taxon>Glomeromycotina</taxon>
        <taxon>Glomeromycetes</taxon>
        <taxon>Diversisporales</taxon>
        <taxon>Gigasporaceae</taxon>
        <taxon>Cetraspora</taxon>
    </lineage>
</organism>